<evidence type="ECO:0000313" key="9">
    <source>
        <dbReference type="Proteomes" id="UP000314986"/>
    </source>
</evidence>
<feature type="binding site" evidence="5">
    <location>
        <position position="450"/>
    </location>
    <ligand>
        <name>ATP</name>
        <dbReference type="ChEBI" id="CHEBI:30616"/>
    </ligand>
</feature>
<dbReference type="Proteomes" id="UP000314986">
    <property type="component" value="Unassembled WGS sequence"/>
</dbReference>
<keyword evidence="1" id="KW-0808">Transferase</keyword>
<proteinExistence type="predicted"/>
<dbReference type="GO" id="GO:0004672">
    <property type="term" value="F:protein kinase activity"/>
    <property type="evidence" value="ECO:0007669"/>
    <property type="project" value="InterPro"/>
</dbReference>
<dbReference type="Gene3D" id="3.30.200.20">
    <property type="entry name" value="Phosphorylase Kinase, domain 1"/>
    <property type="match status" value="1"/>
</dbReference>
<dbReference type="PROSITE" id="PS50011">
    <property type="entry name" value="PROTEIN_KINASE_DOM"/>
    <property type="match status" value="1"/>
</dbReference>
<feature type="domain" description="Protein kinase" evidence="7">
    <location>
        <begin position="421"/>
        <end position="502"/>
    </location>
</feature>
<reference evidence="8" key="5">
    <citation type="submission" date="2025-09" db="UniProtKB">
        <authorList>
            <consortium name="Ensembl"/>
        </authorList>
    </citation>
    <scope>IDENTIFICATION</scope>
</reference>
<reference evidence="9" key="1">
    <citation type="journal article" date="2006" name="Science">
        <title>Ancient noncoding elements conserved in the human genome.</title>
        <authorList>
            <person name="Venkatesh B."/>
            <person name="Kirkness E.F."/>
            <person name="Loh Y.H."/>
            <person name="Halpern A.L."/>
            <person name="Lee A.P."/>
            <person name="Johnson J."/>
            <person name="Dandona N."/>
            <person name="Viswanathan L.D."/>
            <person name="Tay A."/>
            <person name="Venter J.C."/>
            <person name="Strausberg R.L."/>
            <person name="Brenner S."/>
        </authorList>
    </citation>
    <scope>NUCLEOTIDE SEQUENCE [LARGE SCALE GENOMIC DNA]</scope>
</reference>
<feature type="compositionally biased region" description="Basic residues" evidence="6">
    <location>
        <begin position="125"/>
        <end position="143"/>
    </location>
</feature>
<feature type="compositionally biased region" description="Basic residues" evidence="6">
    <location>
        <begin position="1"/>
        <end position="11"/>
    </location>
</feature>
<dbReference type="GeneTree" id="ENSGT00940000156497"/>
<dbReference type="InterPro" id="IPR000719">
    <property type="entry name" value="Prot_kinase_dom"/>
</dbReference>
<evidence type="ECO:0000256" key="6">
    <source>
        <dbReference type="SAM" id="MobiDB-lite"/>
    </source>
</evidence>
<dbReference type="STRING" id="7868.ENSCMIP00000018902"/>
<dbReference type="InterPro" id="IPR011009">
    <property type="entry name" value="Kinase-like_dom_sf"/>
</dbReference>
<evidence type="ECO:0000256" key="1">
    <source>
        <dbReference type="ARBA" id="ARBA00022679"/>
    </source>
</evidence>
<name>A0A4W3HVI2_CALMI</name>
<reference evidence="9" key="3">
    <citation type="journal article" date="2014" name="Nature">
        <title>Elephant shark genome provides unique insights into gnathostome evolution.</title>
        <authorList>
            <consortium name="International Elephant Shark Genome Sequencing Consortium"/>
            <person name="Venkatesh B."/>
            <person name="Lee A.P."/>
            <person name="Ravi V."/>
            <person name="Maurya A.K."/>
            <person name="Lian M.M."/>
            <person name="Swann J.B."/>
            <person name="Ohta Y."/>
            <person name="Flajnik M.F."/>
            <person name="Sutoh Y."/>
            <person name="Kasahara M."/>
            <person name="Hoon S."/>
            <person name="Gangu V."/>
            <person name="Roy S.W."/>
            <person name="Irimia M."/>
            <person name="Korzh V."/>
            <person name="Kondrychyn I."/>
            <person name="Lim Z.W."/>
            <person name="Tay B.H."/>
            <person name="Tohari S."/>
            <person name="Kong K.W."/>
            <person name="Ho S."/>
            <person name="Lorente-Galdos B."/>
            <person name="Quilez J."/>
            <person name="Marques-Bonet T."/>
            <person name="Raney B.J."/>
            <person name="Ingham P.W."/>
            <person name="Tay A."/>
            <person name="Hillier L.W."/>
            <person name="Minx P."/>
            <person name="Boehm T."/>
            <person name="Wilson R.K."/>
            <person name="Brenner S."/>
            <person name="Warren W.C."/>
        </authorList>
    </citation>
    <scope>NUCLEOTIDE SEQUENCE [LARGE SCALE GENOMIC DNA]</scope>
</reference>
<dbReference type="GO" id="GO:0007249">
    <property type="term" value="P:canonical NF-kappaB signal transduction"/>
    <property type="evidence" value="ECO:0007669"/>
    <property type="project" value="TreeGrafter"/>
</dbReference>
<dbReference type="GO" id="GO:0005524">
    <property type="term" value="F:ATP binding"/>
    <property type="evidence" value="ECO:0007669"/>
    <property type="project" value="UniProtKB-UniRule"/>
</dbReference>
<accession>A0A4W3HVI2</accession>
<keyword evidence="3" id="KW-0418">Kinase</keyword>
<evidence type="ECO:0000313" key="8">
    <source>
        <dbReference type="Ensembl" id="ENSCMIP00000018902.1"/>
    </source>
</evidence>
<evidence type="ECO:0000256" key="2">
    <source>
        <dbReference type="ARBA" id="ARBA00022741"/>
    </source>
</evidence>
<dbReference type="InParanoid" id="A0A4W3HVI2"/>
<feature type="region of interest" description="Disordered" evidence="6">
    <location>
        <begin position="110"/>
        <end position="178"/>
    </location>
</feature>
<dbReference type="PROSITE" id="PS00107">
    <property type="entry name" value="PROTEIN_KINASE_ATP"/>
    <property type="match status" value="1"/>
</dbReference>
<dbReference type="InterPro" id="IPR017441">
    <property type="entry name" value="Protein_kinase_ATP_BS"/>
</dbReference>
<keyword evidence="2 5" id="KW-0547">Nucleotide-binding</keyword>
<evidence type="ECO:0000256" key="5">
    <source>
        <dbReference type="PROSITE-ProRule" id="PRU10141"/>
    </source>
</evidence>
<keyword evidence="9" id="KW-1185">Reference proteome</keyword>
<dbReference type="InterPro" id="IPR050538">
    <property type="entry name" value="MAP_kinase_kinase_kinase"/>
</dbReference>
<dbReference type="Ensembl" id="ENSCMIT00000019262.1">
    <property type="protein sequence ID" value="ENSCMIP00000018902.1"/>
    <property type="gene ID" value="ENSCMIG00000008875.1"/>
</dbReference>
<feature type="region of interest" description="Disordered" evidence="6">
    <location>
        <begin position="1"/>
        <end position="24"/>
    </location>
</feature>
<sequence length="502" mass="55521">MAVKRLSRHTALHQGPLPAGQMESKTLEVTERECVGKIPQKVLTEGTAKQETDLDESKFSYIAQATGVGNQKLIPSCEKAPFIATPNSYSHQVEKVRLETVLNNVVRGAEGKVPGAGETSANGTRPRRRRGNRKSRQRSRKKREAYGPGTKPPEQESCPPIPVQEDQAENTSDICGNSSRRHEVPVFVAELALAGPAGLDSRGIYRLREDDHIASVYRDIQQRQADNFFAGSVKQSNVRPFPTSLAKPLTILTSPPPHPNNDADRLGLREGLMVRGEGLAVHDETQARPKGDRLNSSLGYFTKNSPTMFYINDDGLDTGKRLPESVTAQETSPPLFAGRGDFVGAEHRKEPLSEPGLVASALRGIVIHEDPKYFVHHCRKWEEYGERWRQGQKVPNTNEGLLQHQDLRPVEHEYGEDSHWSLIPGRLGTGSFGDVYMARDHSSNFTCAAKQIHVSNFQAGEVLTWSRLTSPWIVPLYGGVRHGETITLFMKLLPGGSVAQLI</sequence>
<feature type="compositionally biased region" description="Polar residues" evidence="6">
    <location>
        <begin position="169"/>
        <end position="178"/>
    </location>
</feature>
<evidence type="ECO:0000256" key="3">
    <source>
        <dbReference type="ARBA" id="ARBA00022777"/>
    </source>
</evidence>
<keyword evidence="4 5" id="KW-0067">ATP-binding</keyword>
<organism evidence="8 9">
    <name type="scientific">Callorhinchus milii</name>
    <name type="common">Ghost shark</name>
    <dbReference type="NCBI Taxonomy" id="7868"/>
    <lineage>
        <taxon>Eukaryota</taxon>
        <taxon>Metazoa</taxon>
        <taxon>Chordata</taxon>
        <taxon>Craniata</taxon>
        <taxon>Vertebrata</taxon>
        <taxon>Chondrichthyes</taxon>
        <taxon>Holocephali</taxon>
        <taxon>Chimaeriformes</taxon>
        <taxon>Callorhinchidae</taxon>
        <taxon>Callorhinchus</taxon>
    </lineage>
</organism>
<dbReference type="PANTHER" id="PTHR48016">
    <property type="entry name" value="MAP KINASE KINASE KINASE SSK2-RELATED-RELATED"/>
    <property type="match status" value="1"/>
</dbReference>
<evidence type="ECO:0000256" key="4">
    <source>
        <dbReference type="ARBA" id="ARBA00022840"/>
    </source>
</evidence>
<protein>
    <recommendedName>
        <fullName evidence="7">Protein kinase domain-containing protein</fullName>
    </recommendedName>
</protein>
<dbReference type="SUPFAM" id="SSF56112">
    <property type="entry name" value="Protein kinase-like (PK-like)"/>
    <property type="match status" value="1"/>
</dbReference>
<reference evidence="8" key="4">
    <citation type="submission" date="2025-08" db="UniProtKB">
        <authorList>
            <consortium name="Ensembl"/>
        </authorList>
    </citation>
    <scope>IDENTIFICATION</scope>
</reference>
<evidence type="ECO:0000259" key="7">
    <source>
        <dbReference type="PROSITE" id="PS50011"/>
    </source>
</evidence>
<reference evidence="9" key="2">
    <citation type="journal article" date="2007" name="PLoS Biol.">
        <title>Survey sequencing and comparative analysis of the elephant shark (Callorhinchus milii) genome.</title>
        <authorList>
            <person name="Venkatesh B."/>
            <person name="Kirkness E.F."/>
            <person name="Loh Y.H."/>
            <person name="Halpern A.L."/>
            <person name="Lee A.P."/>
            <person name="Johnson J."/>
            <person name="Dandona N."/>
            <person name="Viswanathan L.D."/>
            <person name="Tay A."/>
            <person name="Venter J.C."/>
            <person name="Strausberg R.L."/>
            <person name="Brenner S."/>
        </authorList>
    </citation>
    <scope>NUCLEOTIDE SEQUENCE [LARGE SCALE GENOMIC DNA]</scope>
</reference>
<dbReference type="PANTHER" id="PTHR48016:SF9">
    <property type="entry name" value="MITOGEN-ACTIVATED PROTEIN KINASE KINASE KINASE 14"/>
    <property type="match status" value="1"/>
</dbReference>
<dbReference type="AlphaFoldDB" id="A0A4W3HVI2"/>